<dbReference type="GO" id="GO:0061630">
    <property type="term" value="F:ubiquitin protein ligase activity"/>
    <property type="evidence" value="ECO:0007669"/>
    <property type="project" value="UniProtKB-EC"/>
</dbReference>
<keyword evidence="12" id="KW-1185">Reference proteome</keyword>
<dbReference type="Pfam" id="PF13639">
    <property type="entry name" value="zf-RING_2"/>
    <property type="match status" value="1"/>
</dbReference>
<dbReference type="CDD" id="cd16454">
    <property type="entry name" value="RING-H2_PA-TM-RING"/>
    <property type="match status" value="1"/>
</dbReference>
<evidence type="ECO:0000256" key="6">
    <source>
        <dbReference type="ARBA" id="ARBA00022833"/>
    </source>
</evidence>
<dbReference type="GO" id="GO:0008270">
    <property type="term" value="F:zinc ion binding"/>
    <property type="evidence" value="ECO:0007669"/>
    <property type="project" value="UniProtKB-KW"/>
</dbReference>
<dbReference type="Proteomes" id="UP000327013">
    <property type="component" value="Chromosome 5"/>
</dbReference>
<keyword evidence="5" id="KW-0833">Ubl conjugation pathway</keyword>
<evidence type="ECO:0000313" key="11">
    <source>
        <dbReference type="EMBL" id="KAE8055645.1"/>
    </source>
</evidence>
<dbReference type="PANTHER" id="PTHR14155:SF610">
    <property type="entry name" value="OS01G0755700 PROTEIN"/>
    <property type="match status" value="1"/>
</dbReference>
<evidence type="ECO:0000256" key="8">
    <source>
        <dbReference type="PROSITE-ProRule" id="PRU00175"/>
    </source>
</evidence>
<sequence length="156" mass="18107">MDHQSLDHPPNTWIYKGWRLDLAIVFLCSLAFFFWFLERVIFLILIVLFDRPARRPPRIKRHQIDQLMPAVMVKISSGDDDEDEYGGGGSNECAICLEEFKDGEWCRVFPHCSHEFHVLCIDAWLARRNLTCPVCRSSLDDHHDAITANDYGDNLV</sequence>
<dbReference type="InterPro" id="IPR001841">
    <property type="entry name" value="Znf_RING"/>
</dbReference>
<name>A0A5N6R698_9ROSI</name>
<evidence type="ECO:0000256" key="1">
    <source>
        <dbReference type="ARBA" id="ARBA00000900"/>
    </source>
</evidence>
<dbReference type="PANTHER" id="PTHR14155">
    <property type="entry name" value="RING FINGER DOMAIN-CONTAINING"/>
    <property type="match status" value="1"/>
</dbReference>
<keyword evidence="4 8" id="KW-0863">Zinc-finger</keyword>
<evidence type="ECO:0000256" key="7">
    <source>
        <dbReference type="ARBA" id="ARBA00024209"/>
    </source>
</evidence>
<organism evidence="11 12">
    <name type="scientific">Carpinus fangiana</name>
    <dbReference type="NCBI Taxonomy" id="176857"/>
    <lineage>
        <taxon>Eukaryota</taxon>
        <taxon>Viridiplantae</taxon>
        <taxon>Streptophyta</taxon>
        <taxon>Embryophyta</taxon>
        <taxon>Tracheophyta</taxon>
        <taxon>Spermatophyta</taxon>
        <taxon>Magnoliopsida</taxon>
        <taxon>eudicotyledons</taxon>
        <taxon>Gunneridae</taxon>
        <taxon>Pentapetalae</taxon>
        <taxon>rosids</taxon>
        <taxon>fabids</taxon>
        <taxon>Fagales</taxon>
        <taxon>Betulaceae</taxon>
        <taxon>Carpinus</taxon>
    </lineage>
</organism>
<evidence type="ECO:0000256" key="3">
    <source>
        <dbReference type="ARBA" id="ARBA00022723"/>
    </source>
</evidence>
<reference evidence="11 12" key="1">
    <citation type="submission" date="2019-06" db="EMBL/GenBank/DDBJ databases">
        <title>A chromosomal-level reference genome of Carpinus fangiana (Coryloideae, Betulaceae).</title>
        <authorList>
            <person name="Yang X."/>
            <person name="Wang Z."/>
            <person name="Zhang L."/>
            <person name="Hao G."/>
            <person name="Liu J."/>
            <person name="Yang Y."/>
        </authorList>
    </citation>
    <scope>NUCLEOTIDE SEQUENCE [LARGE SCALE GENOMIC DNA]</scope>
    <source>
        <strain evidence="11">Cfa_2016G</strain>
        <tissue evidence="11">Leaf</tissue>
    </source>
</reference>
<keyword evidence="9" id="KW-0472">Membrane</keyword>
<dbReference type="InterPro" id="IPR053238">
    <property type="entry name" value="RING-H2_zinc_finger"/>
</dbReference>
<feature type="transmembrane region" description="Helical" evidence="9">
    <location>
        <begin position="22"/>
        <end position="49"/>
    </location>
</feature>
<keyword evidence="9" id="KW-1133">Transmembrane helix</keyword>
<dbReference type="Gene3D" id="3.30.40.10">
    <property type="entry name" value="Zinc/RING finger domain, C3HC4 (zinc finger)"/>
    <property type="match status" value="1"/>
</dbReference>
<accession>A0A5N6R698</accession>
<dbReference type="PROSITE" id="PS50089">
    <property type="entry name" value="ZF_RING_2"/>
    <property type="match status" value="1"/>
</dbReference>
<keyword evidence="3" id="KW-0479">Metal-binding</keyword>
<keyword evidence="6" id="KW-0862">Zinc</keyword>
<dbReference type="AlphaFoldDB" id="A0A5N6R698"/>
<dbReference type="OrthoDB" id="9984778at2759"/>
<gene>
    <name evidence="11" type="ORF">FH972_012472</name>
</gene>
<dbReference type="InterPro" id="IPR013083">
    <property type="entry name" value="Znf_RING/FYVE/PHD"/>
</dbReference>
<comment type="catalytic activity">
    <reaction evidence="1">
        <text>S-ubiquitinyl-[E2 ubiquitin-conjugating enzyme]-L-cysteine + [acceptor protein]-L-lysine = [E2 ubiquitin-conjugating enzyme]-L-cysteine + N(6)-ubiquitinyl-[acceptor protein]-L-lysine.</text>
        <dbReference type="EC" id="2.3.2.27"/>
    </reaction>
</comment>
<evidence type="ECO:0000313" key="12">
    <source>
        <dbReference type="Proteomes" id="UP000327013"/>
    </source>
</evidence>
<dbReference type="SMART" id="SM00184">
    <property type="entry name" value="RING"/>
    <property type="match status" value="1"/>
</dbReference>
<dbReference type="SUPFAM" id="SSF57850">
    <property type="entry name" value="RING/U-box"/>
    <property type="match status" value="1"/>
</dbReference>
<dbReference type="EMBL" id="CM017325">
    <property type="protein sequence ID" value="KAE8055645.1"/>
    <property type="molecule type" value="Genomic_DNA"/>
</dbReference>
<evidence type="ECO:0000256" key="2">
    <source>
        <dbReference type="ARBA" id="ARBA00012483"/>
    </source>
</evidence>
<evidence type="ECO:0000256" key="4">
    <source>
        <dbReference type="ARBA" id="ARBA00022771"/>
    </source>
</evidence>
<feature type="domain" description="RING-type" evidence="10">
    <location>
        <begin position="93"/>
        <end position="136"/>
    </location>
</feature>
<comment type="similarity">
    <text evidence="7">Belongs to the RING-type zinc finger family. ATL subfamily.</text>
</comment>
<evidence type="ECO:0000259" key="10">
    <source>
        <dbReference type="PROSITE" id="PS50089"/>
    </source>
</evidence>
<proteinExistence type="inferred from homology"/>
<keyword evidence="9" id="KW-0812">Transmembrane</keyword>
<protein>
    <recommendedName>
        <fullName evidence="2">RING-type E3 ubiquitin transferase</fullName>
        <ecNumber evidence="2">2.3.2.27</ecNumber>
    </recommendedName>
</protein>
<dbReference type="EC" id="2.3.2.27" evidence="2"/>
<evidence type="ECO:0000256" key="9">
    <source>
        <dbReference type="SAM" id="Phobius"/>
    </source>
</evidence>
<evidence type="ECO:0000256" key="5">
    <source>
        <dbReference type="ARBA" id="ARBA00022786"/>
    </source>
</evidence>